<gene>
    <name evidence="1" type="ORF">D5F53_19360</name>
</gene>
<dbReference type="KEGG" id="plw:D5F53_19360"/>
<dbReference type="AlphaFoldDB" id="A0A385TQE9"/>
<name>A0A385TQE9_PAELA</name>
<keyword evidence="2" id="KW-1185">Reference proteome</keyword>
<evidence type="ECO:0000313" key="1">
    <source>
        <dbReference type="EMBL" id="AYB45318.1"/>
    </source>
</evidence>
<proteinExistence type="predicted"/>
<protein>
    <submittedName>
        <fullName evidence="1">Uncharacterized protein</fullName>
    </submittedName>
</protein>
<reference evidence="1 2" key="1">
    <citation type="submission" date="2018-09" db="EMBL/GenBank/DDBJ databases">
        <title>Genome Sequence of Paenibacillus lautus Strain E7593-69, Azo Dye-Degrading Bacteria, Isolated from Commercial Tattoo Inks.</title>
        <authorList>
            <person name="Nho S.W."/>
            <person name="Kim S.-J."/>
            <person name="Kweon O."/>
            <person name="Cerniglia C.E."/>
        </authorList>
    </citation>
    <scope>NUCLEOTIDE SEQUENCE [LARGE SCALE GENOMIC DNA]</scope>
    <source>
        <strain evidence="1 2">E7593-69</strain>
    </source>
</reference>
<dbReference type="RefSeq" id="WP_119849099.1">
    <property type="nucleotide sequence ID" value="NZ_CP032412.1"/>
</dbReference>
<evidence type="ECO:0000313" key="2">
    <source>
        <dbReference type="Proteomes" id="UP000266552"/>
    </source>
</evidence>
<dbReference type="Proteomes" id="UP000266552">
    <property type="component" value="Chromosome"/>
</dbReference>
<sequence length="225" mass="25355">MIKRTNISRFHYGQEDISELENASLQVLHIFEKTKRMLSQYVPEALWSAVCGTSPDTVASVSPDGTARVDMFQKWVKAPGGWKFIGYETETLNLSSEQNKGRMGRFLHMIIWSLYEKIVMLHPFLGSEAFFDGEELDVIAHYFVPTYISAMPLVQQGKPYKTIQAGIVLYQEHIEAPAVIMQSERGLLEGNWMTGVNLDAGGFAGIRPYLKVPGGERAYMEAEII</sequence>
<dbReference type="EMBL" id="CP032412">
    <property type="protein sequence ID" value="AYB45318.1"/>
    <property type="molecule type" value="Genomic_DNA"/>
</dbReference>
<accession>A0A385TQE9</accession>
<organism evidence="1 2">
    <name type="scientific">Paenibacillus lautus</name>
    <name type="common">Bacillus lautus</name>
    <dbReference type="NCBI Taxonomy" id="1401"/>
    <lineage>
        <taxon>Bacteria</taxon>
        <taxon>Bacillati</taxon>
        <taxon>Bacillota</taxon>
        <taxon>Bacilli</taxon>
        <taxon>Bacillales</taxon>
        <taxon>Paenibacillaceae</taxon>
        <taxon>Paenibacillus</taxon>
    </lineage>
</organism>